<accession>A0A0S7XLS6</accession>
<feature type="domain" description="Major facilitator superfamily (MFS) profile" evidence="6">
    <location>
        <begin position="25"/>
        <end position="278"/>
    </location>
</feature>
<protein>
    <recommendedName>
        <fullName evidence="6">Major facilitator superfamily (MFS) profile domain-containing protein</fullName>
    </recommendedName>
</protein>
<feature type="transmembrane region" description="Helical" evidence="5">
    <location>
        <begin position="20"/>
        <end position="36"/>
    </location>
</feature>
<dbReference type="PANTHER" id="PTHR23530">
    <property type="entry name" value="TRANSPORT PROTEIN-RELATED"/>
    <property type="match status" value="1"/>
</dbReference>
<gene>
    <name evidence="7" type="ORF">AMJ44_15125</name>
</gene>
<dbReference type="GO" id="GO:0005886">
    <property type="term" value="C:plasma membrane"/>
    <property type="evidence" value="ECO:0007669"/>
    <property type="project" value="UniProtKB-SubCell"/>
</dbReference>
<feature type="transmembrane region" description="Helical" evidence="5">
    <location>
        <begin position="164"/>
        <end position="183"/>
    </location>
</feature>
<dbReference type="InterPro" id="IPR053160">
    <property type="entry name" value="MFS_DHA3_Transporter"/>
</dbReference>
<feature type="transmembrane region" description="Helical" evidence="5">
    <location>
        <begin position="252"/>
        <end position="272"/>
    </location>
</feature>
<comment type="subcellular location">
    <subcellularLocation>
        <location evidence="1">Cell membrane</location>
        <topology evidence="1">Multi-pass membrane protein</topology>
    </subcellularLocation>
</comment>
<dbReference type="PROSITE" id="PS50850">
    <property type="entry name" value="MFS"/>
    <property type="match status" value="1"/>
</dbReference>
<keyword evidence="2 5" id="KW-0812">Transmembrane</keyword>
<dbReference type="SUPFAM" id="SSF103473">
    <property type="entry name" value="MFS general substrate transporter"/>
    <property type="match status" value="1"/>
</dbReference>
<evidence type="ECO:0000256" key="5">
    <source>
        <dbReference type="SAM" id="Phobius"/>
    </source>
</evidence>
<feature type="transmembrane region" description="Helical" evidence="5">
    <location>
        <begin position="42"/>
        <end position="60"/>
    </location>
</feature>
<dbReference type="GO" id="GO:0022857">
    <property type="term" value="F:transmembrane transporter activity"/>
    <property type="evidence" value="ECO:0007669"/>
    <property type="project" value="InterPro"/>
</dbReference>
<keyword evidence="3 5" id="KW-1133">Transmembrane helix</keyword>
<reference evidence="7 8" key="1">
    <citation type="journal article" date="2015" name="Microbiome">
        <title>Genomic resolution of linkages in carbon, nitrogen, and sulfur cycling among widespread estuary sediment bacteria.</title>
        <authorList>
            <person name="Baker B.J."/>
            <person name="Lazar C.S."/>
            <person name="Teske A.P."/>
            <person name="Dick G.J."/>
        </authorList>
    </citation>
    <scope>NUCLEOTIDE SEQUENCE [LARGE SCALE GENOMIC DNA]</scope>
    <source>
        <strain evidence="7">DG_54_3</strain>
    </source>
</reference>
<dbReference type="CDD" id="cd06174">
    <property type="entry name" value="MFS"/>
    <property type="match status" value="1"/>
</dbReference>
<dbReference type="PANTHER" id="PTHR23530:SF1">
    <property type="entry name" value="PERMEASE, MAJOR FACILITATOR SUPERFAMILY-RELATED"/>
    <property type="match status" value="1"/>
</dbReference>
<evidence type="ECO:0000256" key="3">
    <source>
        <dbReference type="ARBA" id="ARBA00022989"/>
    </source>
</evidence>
<evidence type="ECO:0000313" key="7">
    <source>
        <dbReference type="EMBL" id="KPJ62812.1"/>
    </source>
</evidence>
<dbReference type="Gene3D" id="1.20.1250.20">
    <property type="entry name" value="MFS general substrate transporter like domains"/>
    <property type="match status" value="1"/>
</dbReference>
<dbReference type="InterPro" id="IPR036259">
    <property type="entry name" value="MFS_trans_sf"/>
</dbReference>
<sequence length="278" mass="31398">MKHEGKEEKVKHAFAQGTKYRIIGNLSGLILGGYLASLDITLVWVPFTIVFLILNLFLILKMKEEYKIGKVISNRILSKISETIKKSLIVIKSQKLILALLLLALFSEFSFETISQYWQVHFNENLFIKTEYFGWILVISSVITILLIDKVTRLSERFKHEVSSLVILEILFLLSLLVIALTVSPILAIIFFILLQSFASFKEPIFLDLYNKHIPSEQRATLLSFQSLVGSGGEVLAGLCIGVVALKFGLRITFGLGTVVLFFGIMGFLLLVRLNKIR</sequence>
<evidence type="ECO:0000256" key="4">
    <source>
        <dbReference type="ARBA" id="ARBA00023136"/>
    </source>
</evidence>
<evidence type="ECO:0000313" key="8">
    <source>
        <dbReference type="Proteomes" id="UP000051861"/>
    </source>
</evidence>
<evidence type="ECO:0000259" key="6">
    <source>
        <dbReference type="PROSITE" id="PS50850"/>
    </source>
</evidence>
<feature type="transmembrane region" description="Helical" evidence="5">
    <location>
        <begin position="132"/>
        <end position="152"/>
    </location>
</feature>
<dbReference type="Proteomes" id="UP000051861">
    <property type="component" value="Unassembled WGS sequence"/>
</dbReference>
<organism evidence="7 8">
    <name type="scientific">candidate division WOR-1 bacterium DG_54_3</name>
    <dbReference type="NCBI Taxonomy" id="1703775"/>
    <lineage>
        <taxon>Bacteria</taxon>
        <taxon>Bacillati</taxon>
        <taxon>Saganbacteria</taxon>
    </lineage>
</organism>
<dbReference type="AlphaFoldDB" id="A0A0S7XLS6"/>
<comment type="caution">
    <text evidence="7">The sequence shown here is derived from an EMBL/GenBank/DDBJ whole genome shotgun (WGS) entry which is preliminary data.</text>
</comment>
<proteinExistence type="predicted"/>
<dbReference type="Pfam" id="PF07690">
    <property type="entry name" value="MFS_1"/>
    <property type="match status" value="1"/>
</dbReference>
<dbReference type="InterPro" id="IPR020846">
    <property type="entry name" value="MFS_dom"/>
</dbReference>
<evidence type="ECO:0000256" key="2">
    <source>
        <dbReference type="ARBA" id="ARBA00022692"/>
    </source>
</evidence>
<name>A0A0S7XLS6_UNCSA</name>
<evidence type="ECO:0000256" key="1">
    <source>
        <dbReference type="ARBA" id="ARBA00004651"/>
    </source>
</evidence>
<dbReference type="EMBL" id="LIZX01000255">
    <property type="protein sequence ID" value="KPJ62812.1"/>
    <property type="molecule type" value="Genomic_DNA"/>
</dbReference>
<keyword evidence="4 5" id="KW-0472">Membrane</keyword>
<feature type="transmembrane region" description="Helical" evidence="5">
    <location>
        <begin position="96"/>
        <end position="120"/>
    </location>
</feature>
<dbReference type="InterPro" id="IPR011701">
    <property type="entry name" value="MFS"/>
</dbReference>